<dbReference type="EMBL" id="BQNB010018215">
    <property type="protein sequence ID" value="GJT71983.1"/>
    <property type="molecule type" value="Genomic_DNA"/>
</dbReference>
<protein>
    <recommendedName>
        <fullName evidence="3">Retrotransposon gag domain-containing protein</fullName>
    </recommendedName>
</protein>
<name>A0ABQ5G8I1_9ASTR</name>
<evidence type="ECO:0000313" key="1">
    <source>
        <dbReference type="EMBL" id="GJT71983.1"/>
    </source>
</evidence>
<accession>A0ABQ5G8I1</accession>
<comment type="caution">
    <text evidence="1">The sequence shown here is derived from an EMBL/GenBank/DDBJ whole genome shotgun (WGS) entry which is preliminary data.</text>
</comment>
<evidence type="ECO:0008006" key="3">
    <source>
        <dbReference type="Google" id="ProtNLM"/>
    </source>
</evidence>
<sequence>MIDSIYIPDVDSHQLRMKIFPLSLDDEAKQWWINGGEGKITIWEELIEKFFCKYYPESYDGEEEMLDEEENWGIDPLEFISRVNSSFDKHMKMDERTKKVLFHAWINGNWNKRRIDESILRSNNTTTDSFFKPYLITHRKSDTKKEDEQSQTKLKYSNTCNSIDEQHNKRRCKAEKFEAIQYSLGPNKEYIATRSYEYDI</sequence>
<organism evidence="1 2">
    <name type="scientific">Tanacetum coccineum</name>
    <dbReference type="NCBI Taxonomy" id="301880"/>
    <lineage>
        <taxon>Eukaryota</taxon>
        <taxon>Viridiplantae</taxon>
        <taxon>Streptophyta</taxon>
        <taxon>Embryophyta</taxon>
        <taxon>Tracheophyta</taxon>
        <taxon>Spermatophyta</taxon>
        <taxon>Magnoliopsida</taxon>
        <taxon>eudicotyledons</taxon>
        <taxon>Gunneridae</taxon>
        <taxon>Pentapetalae</taxon>
        <taxon>asterids</taxon>
        <taxon>campanulids</taxon>
        <taxon>Asterales</taxon>
        <taxon>Asteraceae</taxon>
        <taxon>Asteroideae</taxon>
        <taxon>Anthemideae</taxon>
        <taxon>Anthemidinae</taxon>
        <taxon>Tanacetum</taxon>
    </lineage>
</organism>
<evidence type="ECO:0000313" key="2">
    <source>
        <dbReference type="Proteomes" id="UP001151760"/>
    </source>
</evidence>
<keyword evidence="2" id="KW-1185">Reference proteome</keyword>
<proteinExistence type="predicted"/>
<reference evidence="1" key="2">
    <citation type="submission" date="2022-01" db="EMBL/GenBank/DDBJ databases">
        <authorList>
            <person name="Yamashiro T."/>
            <person name="Shiraishi A."/>
            <person name="Satake H."/>
            <person name="Nakayama K."/>
        </authorList>
    </citation>
    <scope>NUCLEOTIDE SEQUENCE</scope>
</reference>
<reference evidence="1" key="1">
    <citation type="journal article" date="2022" name="Int. J. Mol. Sci.">
        <title>Draft Genome of Tanacetum Coccineum: Genomic Comparison of Closely Related Tanacetum-Family Plants.</title>
        <authorList>
            <person name="Yamashiro T."/>
            <person name="Shiraishi A."/>
            <person name="Nakayama K."/>
            <person name="Satake H."/>
        </authorList>
    </citation>
    <scope>NUCLEOTIDE SEQUENCE</scope>
</reference>
<gene>
    <name evidence="1" type="ORF">Tco_1031269</name>
</gene>
<dbReference type="Proteomes" id="UP001151760">
    <property type="component" value="Unassembled WGS sequence"/>
</dbReference>